<dbReference type="STRING" id="1045558.SAMN05216175_102148"/>
<dbReference type="OrthoDB" id="267757at2"/>
<evidence type="ECO:0000313" key="2">
    <source>
        <dbReference type="Proteomes" id="UP000198623"/>
    </source>
</evidence>
<name>A0A1I2MWW1_9GAMM</name>
<sequence>MTNDNTNTNRNASINSAISGCGVKPNLKSRPAPLSDLINRYSAKDMFCFSGNSFEAATIIDKVQSGGRFAKEEYYLLVEEVQECLVDQIRPMTFHQAVSTTGAYRLYPQKLPLLNGDTNSWFESMEPIVEAALDDWITVKSNMQTSEYEYSVSRTKRPLPNDWPDFDEQLETAFKGKVIDSLDHPVLKRLGIDITNEIDFDDDCLDEL</sequence>
<accession>A0A1I2MWW1</accession>
<proteinExistence type="predicted"/>
<dbReference type="EMBL" id="FOOU01000002">
    <property type="protein sequence ID" value="SFF95962.1"/>
    <property type="molecule type" value="Genomic_DNA"/>
</dbReference>
<gene>
    <name evidence="1" type="ORF">SAMN05216175_102148</name>
</gene>
<organism evidence="1 2">
    <name type="scientific">Neptunomonas qingdaonensis</name>
    <dbReference type="NCBI Taxonomy" id="1045558"/>
    <lineage>
        <taxon>Bacteria</taxon>
        <taxon>Pseudomonadati</taxon>
        <taxon>Pseudomonadota</taxon>
        <taxon>Gammaproteobacteria</taxon>
        <taxon>Oceanospirillales</taxon>
        <taxon>Oceanospirillaceae</taxon>
        <taxon>Neptunomonas</taxon>
    </lineage>
</organism>
<dbReference type="Proteomes" id="UP000198623">
    <property type="component" value="Unassembled WGS sequence"/>
</dbReference>
<dbReference type="AlphaFoldDB" id="A0A1I2MWW1"/>
<evidence type="ECO:0000313" key="1">
    <source>
        <dbReference type="EMBL" id="SFF95962.1"/>
    </source>
</evidence>
<protein>
    <submittedName>
        <fullName evidence="1">Uncharacterized protein</fullName>
    </submittedName>
</protein>
<reference evidence="2" key="1">
    <citation type="submission" date="2016-10" db="EMBL/GenBank/DDBJ databases">
        <authorList>
            <person name="Varghese N."/>
            <person name="Submissions S."/>
        </authorList>
    </citation>
    <scope>NUCLEOTIDE SEQUENCE [LARGE SCALE GENOMIC DNA]</scope>
    <source>
        <strain evidence="2">CGMCC 1.10971</strain>
    </source>
</reference>
<keyword evidence="2" id="KW-1185">Reference proteome</keyword>
<dbReference type="RefSeq" id="WP_090724588.1">
    <property type="nucleotide sequence ID" value="NZ_FOOU01000002.1"/>
</dbReference>